<evidence type="ECO:0000256" key="10">
    <source>
        <dbReference type="ARBA" id="ARBA00023065"/>
    </source>
</evidence>
<reference evidence="15" key="1">
    <citation type="submission" date="2019-02" db="EMBL/GenBank/DDBJ databases">
        <title>Isolation and identification of novel species under the genus Muribaculum.</title>
        <authorList>
            <person name="Miyake S."/>
            <person name="Ding Y."/>
            <person name="Low A."/>
            <person name="Soh M."/>
            <person name="Seedorf H."/>
        </authorList>
    </citation>
    <scope>NUCLEOTIDE SEQUENCE [LARGE SCALE GENOMIC DNA]</scope>
    <source>
        <strain evidence="15">H5</strain>
    </source>
</reference>
<dbReference type="Proteomes" id="UP000297149">
    <property type="component" value="Chromosome"/>
</dbReference>
<evidence type="ECO:0000256" key="2">
    <source>
        <dbReference type="ARBA" id="ARBA00009137"/>
    </source>
</evidence>
<dbReference type="EMBL" id="CP039396">
    <property type="protein sequence ID" value="QCD40926.1"/>
    <property type="molecule type" value="Genomic_DNA"/>
</dbReference>
<dbReference type="AlphaFoldDB" id="A0A4P7VZC9"/>
<evidence type="ECO:0000313" key="15">
    <source>
        <dbReference type="Proteomes" id="UP000297149"/>
    </source>
</evidence>
<evidence type="ECO:0000256" key="7">
    <source>
        <dbReference type="ARBA" id="ARBA00022692"/>
    </source>
</evidence>
<accession>A0A4P7VZC9</accession>
<dbReference type="KEGG" id="ddb:E7747_00545"/>
<feature type="transmembrane region" description="Helical" evidence="13">
    <location>
        <begin position="210"/>
        <end position="228"/>
    </location>
</feature>
<name>A0A4P7VZC9_9BACT</name>
<dbReference type="GO" id="GO:0015379">
    <property type="term" value="F:potassium:chloride symporter activity"/>
    <property type="evidence" value="ECO:0007669"/>
    <property type="project" value="InterPro"/>
</dbReference>
<feature type="binding site" evidence="12">
    <location>
        <position position="114"/>
    </location>
    <ligand>
        <name>K(+)</name>
        <dbReference type="ChEBI" id="CHEBI:29103"/>
    </ligand>
</feature>
<comment type="similarity">
    <text evidence="2">Belongs to the TrkH potassium transport family.</text>
</comment>
<dbReference type="Pfam" id="PF02386">
    <property type="entry name" value="TrkH"/>
    <property type="match status" value="1"/>
</dbReference>
<evidence type="ECO:0000256" key="3">
    <source>
        <dbReference type="ARBA" id="ARBA00022448"/>
    </source>
</evidence>
<evidence type="ECO:0000256" key="11">
    <source>
        <dbReference type="ARBA" id="ARBA00023136"/>
    </source>
</evidence>
<feature type="transmembrane region" description="Helical" evidence="13">
    <location>
        <begin position="399"/>
        <end position="420"/>
    </location>
</feature>
<feature type="binding site" evidence="12">
    <location>
        <position position="115"/>
    </location>
    <ligand>
        <name>K(+)</name>
        <dbReference type="ChEBI" id="CHEBI:29103"/>
    </ligand>
</feature>
<comment type="subcellular location">
    <subcellularLocation>
        <location evidence="1">Cell inner membrane</location>
        <topology evidence="1">Multi-pass membrane protein</topology>
    </subcellularLocation>
</comment>
<evidence type="ECO:0000256" key="13">
    <source>
        <dbReference type="SAM" id="Phobius"/>
    </source>
</evidence>
<feature type="binding site" evidence="12">
    <location>
        <position position="321"/>
    </location>
    <ligand>
        <name>K(+)</name>
        <dbReference type="ChEBI" id="CHEBI:29103"/>
    </ligand>
</feature>
<keyword evidence="11 13" id="KW-0472">Membrane</keyword>
<evidence type="ECO:0000256" key="8">
    <source>
        <dbReference type="ARBA" id="ARBA00022958"/>
    </source>
</evidence>
<feature type="transmembrane region" description="Helical" evidence="13">
    <location>
        <begin position="334"/>
        <end position="356"/>
    </location>
</feature>
<evidence type="ECO:0000313" key="14">
    <source>
        <dbReference type="EMBL" id="QCD40926.1"/>
    </source>
</evidence>
<keyword evidence="3" id="KW-0813">Transport</keyword>
<dbReference type="GO" id="GO:0046872">
    <property type="term" value="F:metal ion binding"/>
    <property type="evidence" value="ECO:0007669"/>
    <property type="project" value="UniProtKB-KW"/>
</dbReference>
<keyword evidence="15" id="KW-1185">Reference proteome</keyword>
<dbReference type="PIRSF" id="PIRSF006247">
    <property type="entry name" value="TrkH"/>
    <property type="match status" value="1"/>
</dbReference>
<gene>
    <name evidence="14" type="ORF">E7747_00545</name>
</gene>
<evidence type="ECO:0000256" key="5">
    <source>
        <dbReference type="ARBA" id="ARBA00022519"/>
    </source>
</evidence>
<evidence type="ECO:0000256" key="12">
    <source>
        <dbReference type="PIRSR" id="PIRSR006247-1"/>
    </source>
</evidence>
<keyword evidence="4" id="KW-1003">Cell membrane</keyword>
<keyword evidence="8 12" id="KW-0630">Potassium</keyword>
<keyword evidence="9 13" id="KW-1133">Transmembrane helix</keyword>
<keyword evidence="6" id="KW-0633">Potassium transport</keyword>
<feature type="transmembrane region" description="Helical" evidence="13">
    <location>
        <begin position="308"/>
        <end position="328"/>
    </location>
</feature>
<feature type="binding site" evidence="12">
    <location>
        <position position="224"/>
    </location>
    <ligand>
        <name>K(+)</name>
        <dbReference type="ChEBI" id="CHEBI:29103"/>
    </ligand>
</feature>
<feature type="transmembrane region" description="Helical" evidence="13">
    <location>
        <begin position="73"/>
        <end position="93"/>
    </location>
</feature>
<evidence type="ECO:0000256" key="6">
    <source>
        <dbReference type="ARBA" id="ARBA00022538"/>
    </source>
</evidence>
<evidence type="ECO:0000256" key="1">
    <source>
        <dbReference type="ARBA" id="ARBA00004429"/>
    </source>
</evidence>
<keyword evidence="12" id="KW-0479">Metal-binding</keyword>
<dbReference type="InterPro" id="IPR003445">
    <property type="entry name" value="Cat_transpt"/>
</dbReference>
<protein>
    <submittedName>
        <fullName evidence="14">TrkH family potassium uptake protein</fullName>
    </submittedName>
</protein>
<organism evidence="14 15">
    <name type="scientific">Duncaniella dubosii</name>
    <dbReference type="NCBI Taxonomy" id="2518971"/>
    <lineage>
        <taxon>Bacteria</taxon>
        <taxon>Pseudomonadati</taxon>
        <taxon>Bacteroidota</taxon>
        <taxon>Bacteroidia</taxon>
        <taxon>Bacteroidales</taxon>
        <taxon>Muribaculaceae</taxon>
        <taxon>Duncaniella</taxon>
    </lineage>
</organism>
<sequence length="487" mass="53244">MKNTLKIKPIIRIMGRLVLIESLMLLIPLAVCLCYGESEWRGFAIAAAAAAAAGGIAELATRHVSTAIHAREGFIITALIWIVFGLFGLIPFMTGSHPIGFTDAMFETISGFTTTGASMITDVEQQSHGILFWRAFTQWIGGLGIILFMLAVLPELNKAVGISMFNAEATGITHSKLHPRIRQTALSLWGIYVILTVVSILLLWCGPMNFFDSVCQTFAAVATGGFTTRNAGLAYWDSDYVLVVLTVVMFIAGINFMLLYTTWKNGIRELLSNDVLKAFVAIVFISYLLLLLSSLLQGGNTGIDRLLVYPLFHIMSAITSTGFSITGAEDWGSFSLFLTIMLMLCGACTGSTSGGIKIDRLIVLHRNFRNEINKTVFPKRTYVVNLNGSSLQSSLVSRISAFVTLYILTVVISTAVITLFGYTFTDSLFMTCSCIGCNGLGYGATGAEGSFTMLPEAVKWLLILNMLVGRLELFTFLVFLLPSFWKR</sequence>
<evidence type="ECO:0000256" key="4">
    <source>
        <dbReference type="ARBA" id="ARBA00022475"/>
    </source>
</evidence>
<feature type="transmembrane region" description="Helical" evidence="13">
    <location>
        <begin position="460"/>
        <end position="481"/>
    </location>
</feature>
<dbReference type="InterPro" id="IPR004772">
    <property type="entry name" value="TrkH"/>
</dbReference>
<evidence type="ECO:0000256" key="9">
    <source>
        <dbReference type="ARBA" id="ARBA00022989"/>
    </source>
</evidence>
<dbReference type="GO" id="GO:0005886">
    <property type="term" value="C:plasma membrane"/>
    <property type="evidence" value="ECO:0007669"/>
    <property type="project" value="UniProtKB-SubCell"/>
</dbReference>
<keyword evidence="7 13" id="KW-0812">Transmembrane</keyword>
<proteinExistence type="inferred from homology"/>
<keyword evidence="10" id="KW-0406">Ion transport</keyword>
<dbReference type="PANTHER" id="PTHR32024:SF2">
    <property type="entry name" value="TRK SYSTEM POTASSIUM UPTAKE PROTEIN TRKG-RELATED"/>
    <property type="match status" value="1"/>
</dbReference>
<feature type="transmembrane region" description="Helical" evidence="13">
    <location>
        <begin position="42"/>
        <end position="61"/>
    </location>
</feature>
<feature type="transmembrane region" description="Helical" evidence="13">
    <location>
        <begin position="275"/>
        <end position="296"/>
    </location>
</feature>
<keyword evidence="5" id="KW-0997">Cell inner membrane</keyword>
<feature type="transmembrane region" description="Helical" evidence="13">
    <location>
        <begin position="131"/>
        <end position="153"/>
    </location>
</feature>
<dbReference type="RefSeq" id="WP_136413402.1">
    <property type="nucleotide sequence ID" value="NZ_CP039396.1"/>
</dbReference>
<feature type="transmembrane region" description="Helical" evidence="13">
    <location>
        <begin position="185"/>
        <end position="204"/>
    </location>
</feature>
<feature type="transmembrane region" description="Helical" evidence="13">
    <location>
        <begin position="240"/>
        <end position="263"/>
    </location>
</feature>
<dbReference type="PANTHER" id="PTHR32024">
    <property type="entry name" value="TRK SYSTEM POTASSIUM UPTAKE PROTEIN TRKG-RELATED"/>
    <property type="match status" value="1"/>
</dbReference>